<gene>
    <name evidence="3" type="ORF">BO225_01490</name>
</gene>
<sequence length="265" mass="28428">MKKMISLCLACTLVLLTACSNGNNKKETLKSIQLDPEANKVLVDTDADIHIDTDPDNIQLNDKDFTSSGGNVKVNKDNAEFTASEEGTYTISAKRGNITSNTVTITVVSDESDLAAANDEQTTTNDNSQTTDTSTASNSTQTSNTTQTQNPGEASPDAIDVATILSDPDDYVGQTITIIGSLPQTPAYDSNNQPYEIIYPTAGGSNINDPRDRLRLEGAKLTIGCCIAELTGTLEKKQVGNDQYVFDVSSYEEVLDESPRPLNSK</sequence>
<keyword evidence="4" id="KW-1185">Reference proteome</keyword>
<evidence type="ECO:0000313" key="3">
    <source>
        <dbReference type="EMBL" id="OLU47772.1"/>
    </source>
</evidence>
<dbReference type="STRING" id="1862672.BO225_01490"/>
<keyword evidence="2" id="KW-0732">Signal</keyword>
<dbReference type="PROSITE" id="PS51257">
    <property type="entry name" value="PROKAR_LIPOPROTEIN"/>
    <property type="match status" value="1"/>
</dbReference>
<dbReference type="RefSeq" id="WP_076340518.1">
    <property type="nucleotide sequence ID" value="NZ_CAPDDE010000112.1"/>
</dbReference>
<evidence type="ECO:0000256" key="1">
    <source>
        <dbReference type="SAM" id="MobiDB-lite"/>
    </source>
</evidence>
<feature type="compositionally biased region" description="Low complexity" evidence="1">
    <location>
        <begin position="121"/>
        <end position="150"/>
    </location>
</feature>
<organism evidence="3 4">
    <name type="scientific">Dubosiella newyorkensis</name>
    <dbReference type="NCBI Taxonomy" id="1862672"/>
    <lineage>
        <taxon>Bacteria</taxon>
        <taxon>Bacillati</taxon>
        <taxon>Bacillota</taxon>
        <taxon>Erysipelotrichia</taxon>
        <taxon>Erysipelotrichales</taxon>
        <taxon>Erysipelotrichaceae</taxon>
        <taxon>Dubosiella</taxon>
    </lineage>
</organism>
<dbReference type="GeneID" id="78274620"/>
<dbReference type="EMBL" id="MPKA01000042">
    <property type="protein sequence ID" value="OLU47772.1"/>
    <property type="molecule type" value="Genomic_DNA"/>
</dbReference>
<feature type="signal peptide" evidence="2">
    <location>
        <begin position="1"/>
        <end position="22"/>
    </location>
</feature>
<feature type="region of interest" description="Disordered" evidence="1">
    <location>
        <begin position="116"/>
        <end position="156"/>
    </location>
</feature>
<proteinExistence type="predicted"/>
<accession>A0A1U7NQ58</accession>
<dbReference type="OrthoDB" id="1658126at2"/>
<evidence type="ECO:0008006" key="5">
    <source>
        <dbReference type="Google" id="ProtNLM"/>
    </source>
</evidence>
<protein>
    <recommendedName>
        <fullName evidence="5">BIG2 domain-containing protein</fullName>
    </recommendedName>
</protein>
<dbReference type="Proteomes" id="UP000186705">
    <property type="component" value="Unassembled WGS sequence"/>
</dbReference>
<name>A0A1U7NQ58_9FIRM</name>
<evidence type="ECO:0000256" key="2">
    <source>
        <dbReference type="SAM" id="SignalP"/>
    </source>
</evidence>
<reference evidence="3 4" key="1">
    <citation type="submission" date="2016-11" db="EMBL/GenBank/DDBJ databases">
        <title>Description of two novel members of the family Erysipelotrichaceae: Ileibacterium lipovorans gen. nov., sp. nov. and Dubosiella newyorkensis, gen. nov., sp. nov.</title>
        <authorList>
            <person name="Cox L.M."/>
            <person name="Sohn J."/>
            <person name="Tyrrell K.L."/>
            <person name="Citron D.M."/>
            <person name="Lawson P.A."/>
            <person name="Patel N.B."/>
            <person name="Iizumi T."/>
            <person name="Perez-Perez G.I."/>
            <person name="Goldstein E.J."/>
            <person name="Blaser M.J."/>
        </authorList>
    </citation>
    <scope>NUCLEOTIDE SEQUENCE [LARGE SCALE GENOMIC DNA]</scope>
    <source>
        <strain evidence="3 4">NYU-BL-A4</strain>
    </source>
</reference>
<feature type="chain" id="PRO_5038355507" description="BIG2 domain-containing protein" evidence="2">
    <location>
        <begin position="23"/>
        <end position="265"/>
    </location>
</feature>
<evidence type="ECO:0000313" key="4">
    <source>
        <dbReference type="Proteomes" id="UP000186705"/>
    </source>
</evidence>
<comment type="caution">
    <text evidence="3">The sequence shown here is derived from an EMBL/GenBank/DDBJ whole genome shotgun (WGS) entry which is preliminary data.</text>
</comment>
<dbReference type="AlphaFoldDB" id="A0A1U7NQ58"/>